<proteinExistence type="predicted"/>
<evidence type="ECO:0000313" key="1">
    <source>
        <dbReference type="EMBL" id="GAA4822415.1"/>
    </source>
</evidence>
<organism evidence="1 2">
    <name type="scientific">Tomitella cavernea</name>
    <dbReference type="NCBI Taxonomy" id="1387982"/>
    <lineage>
        <taxon>Bacteria</taxon>
        <taxon>Bacillati</taxon>
        <taxon>Actinomycetota</taxon>
        <taxon>Actinomycetes</taxon>
        <taxon>Mycobacteriales</taxon>
        <taxon>Tomitella</taxon>
    </lineage>
</organism>
<name>A0ABP9D3I1_9ACTN</name>
<accession>A0ABP9D3I1</accession>
<comment type="caution">
    <text evidence="1">The sequence shown here is derived from an EMBL/GenBank/DDBJ whole genome shotgun (WGS) entry which is preliminary data.</text>
</comment>
<evidence type="ECO:0000313" key="2">
    <source>
        <dbReference type="Proteomes" id="UP001500839"/>
    </source>
</evidence>
<dbReference type="EMBL" id="BAABKQ010000001">
    <property type="protein sequence ID" value="GAA4822415.1"/>
    <property type="molecule type" value="Genomic_DNA"/>
</dbReference>
<sequence>MVAVEASTSLVNTAVSEIEAAPAAAMRRGSSPGRVVGAPVAEVGAAEVAGASVRDGVRKTMPQ</sequence>
<protein>
    <submittedName>
        <fullName evidence="1">Uncharacterized protein</fullName>
    </submittedName>
</protein>
<reference evidence="2" key="1">
    <citation type="journal article" date="2019" name="Int. J. Syst. Evol. Microbiol.">
        <title>The Global Catalogue of Microorganisms (GCM) 10K type strain sequencing project: providing services to taxonomists for standard genome sequencing and annotation.</title>
        <authorList>
            <consortium name="The Broad Institute Genomics Platform"/>
            <consortium name="The Broad Institute Genome Sequencing Center for Infectious Disease"/>
            <person name="Wu L."/>
            <person name="Ma J."/>
        </authorList>
    </citation>
    <scope>NUCLEOTIDE SEQUENCE [LARGE SCALE GENOMIC DNA]</scope>
    <source>
        <strain evidence="2">JCM 18542</strain>
    </source>
</reference>
<keyword evidence="2" id="KW-1185">Reference proteome</keyword>
<gene>
    <name evidence="1" type="ORF">GCM10023353_33630</name>
</gene>
<dbReference type="Proteomes" id="UP001500839">
    <property type="component" value="Unassembled WGS sequence"/>
</dbReference>